<dbReference type="NCBIfam" id="TIGR01780">
    <property type="entry name" value="SSADH"/>
    <property type="match status" value="1"/>
</dbReference>
<dbReference type="SUPFAM" id="SSF53720">
    <property type="entry name" value="ALDH-like"/>
    <property type="match status" value="1"/>
</dbReference>
<sequence>MAFAQVGAMVQLKNMALFKSQGLIGGEWTDAHDGRTLAVNNPATGEIIANVPFMGKVDAQKAIAAASVAFQPWSKRTAFDRCKLLRKWFDLLLENKEDLAKLMVLENGKPLAEAIGEVHYGAGFVEYYAEEGKRVYGDIIPSPFPTKRMLVMKQAVGVVGAITPWNFPLAMITRKVAPALAAGCTIVVKPAELTPLTALAAAELALQAGIPSGVMNVVMGDAIEIGAALMESNEVRKITFTGSTHVGKILMAAAAKTVKKISLELGGNAPLIIFNDADIEIAVKGALHGKFRNTGQTCVCVNRILVQDGIYDEFAAAFTKAVQELQVGNGLEAGVTQGPLINEASLEKVDKHVQDAVSKGAKVLVGGKRHSLGRTFYEPTVLCNATDDMLIFREEVFGPVAPLMRFHTDEEAIKMANDTEFGLAAYAYTENIEHGWRVAEALDYGMVGLNETLISTEVAPFGGTKQSGLGREGSNYGIDEYLELKYLCLGNIKQPFMC</sequence>
<proteinExistence type="inferred from homology"/>
<dbReference type="PROSITE" id="PS00070">
    <property type="entry name" value="ALDEHYDE_DEHYDR_CYS"/>
    <property type="match status" value="1"/>
</dbReference>
<evidence type="ECO:0000256" key="2">
    <source>
        <dbReference type="ARBA" id="ARBA00009986"/>
    </source>
</evidence>
<reference evidence="9" key="1">
    <citation type="submission" date="2020-06" db="EMBL/GenBank/DDBJ databases">
        <title>WGS assembly of Ceratodon purpureus strain R40.</title>
        <authorList>
            <person name="Carey S.B."/>
            <person name="Jenkins J."/>
            <person name="Shu S."/>
            <person name="Lovell J.T."/>
            <person name="Sreedasyam A."/>
            <person name="Maumus F."/>
            <person name="Tiley G.P."/>
            <person name="Fernandez-Pozo N."/>
            <person name="Barry K."/>
            <person name="Chen C."/>
            <person name="Wang M."/>
            <person name="Lipzen A."/>
            <person name="Daum C."/>
            <person name="Saski C.A."/>
            <person name="Payton A.C."/>
            <person name="Mcbreen J.C."/>
            <person name="Conrad R.E."/>
            <person name="Kollar L.M."/>
            <person name="Olsson S."/>
            <person name="Huttunen S."/>
            <person name="Landis J.B."/>
            <person name="Wickett N.J."/>
            <person name="Johnson M.G."/>
            <person name="Rensing S.A."/>
            <person name="Grimwood J."/>
            <person name="Schmutz J."/>
            <person name="Mcdaniel S.F."/>
        </authorList>
    </citation>
    <scope>NUCLEOTIDE SEQUENCE</scope>
    <source>
        <strain evidence="9">R40</strain>
    </source>
</reference>
<dbReference type="CDD" id="cd07103">
    <property type="entry name" value="ALDH_F5_SSADH_GabD"/>
    <property type="match status" value="1"/>
</dbReference>
<evidence type="ECO:0000313" key="10">
    <source>
        <dbReference type="Proteomes" id="UP000822688"/>
    </source>
</evidence>
<organism evidence="9 10">
    <name type="scientific">Ceratodon purpureus</name>
    <name type="common">Fire moss</name>
    <name type="synonym">Dicranum purpureum</name>
    <dbReference type="NCBI Taxonomy" id="3225"/>
    <lineage>
        <taxon>Eukaryota</taxon>
        <taxon>Viridiplantae</taxon>
        <taxon>Streptophyta</taxon>
        <taxon>Embryophyta</taxon>
        <taxon>Bryophyta</taxon>
        <taxon>Bryophytina</taxon>
        <taxon>Bryopsida</taxon>
        <taxon>Dicranidae</taxon>
        <taxon>Pseudoditrichales</taxon>
        <taxon>Ditrichaceae</taxon>
        <taxon>Ceratodon</taxon>
    </lineage>
</organism>
<dbReference type="InterPro" id="IPR016161">
    <property type="entry name" value="Ald_DH/histidinol_DH"/>
</dbReference>
<comment type="similarity">
    <text evidence="2 6">Belongs to the aldehyde dehydrogenase family.</text>
</comment>
<comment type="catalytic activity">
    <reaction evidence="4 7">
        <text>succinate semialdehyde + NAD(+) + H2O = succinate + NADH + 2 H(+)</text>
        <dbReference type="Rhea" id="RHEA:13217"/>
        <dbReference type="ChEBI" id="CHEBI:15377"/>
        <dbReference type="ChEBI" id="CHEBI:15378"/>
        <dbReference type="ChEBI" id="CHEBI:30031"/>
        <dbReference type="ChEBI" id="CHEBI:57540"/>
        <dbReference type="ChEBI" id="CHEBI:57706"/>
        <dbReference type="ChEBI" id="CHEBI:57945"/>
        <dbReference type="EC" id="1.2.1.24"/>
    </reaction>
</comment>
<dbReference type="InterPro" id="IPR015590">
    <property type="entry name" value="Aldehyde_DH_dom"/>
</dbReference>
<dbReference type="InterPro" id="IPR010102">
    <property type="entry name" value="Succ_semiAld_DH"/>
</dbReference>
<dbReference type="GO" id="GO:0009450">
    <property type="term" value="P:gamma-aminobutyric acid catabolic process"/>
    <property type="evidence" value="ECO:0007669"/>
    <property type="project" value="UniProtKB-UniRule"/>
</dbReference>
<keyword evidence="7" id="KW-0496">Mitochondrion</keyword>
<dbReference type="Pfam" id="PF00171">
    <property type="entry name" value="Aldedh"/>
    <property type="match status" value="1"/>
</dbReference>
<dbReference type="PANTHER" id="PTHR43353">
    <property type="entry name" value="SUCCINATE-SEMIALDEHYDE DEHYDROGENASE, MITOCHONDRIAL"/>
    <property type="match status" value="1"/>
</dbReference>
<dbReference type="Proteomes" id="UP000822688">
    <property type="component" value="Chromosome V"/>
</dbReference>
<gene>
    <name evidence="9" type="ORF">KC19_VG331900</name>
</gene>
<dbReference type="InterPro" id="IPR050740">
    <property type="entry name" value="Aldehyde_DH_Superfamily"/>
</dbReference>
<keyword evidence="7" id="KW-0520">NAD</keyword>
<feature type="domain" description="Aldehyde dehydrogenase" evidence="8">
    <location>
        <begin position="28"/>
        <end position="486"/>
    </location>
</feature>
<evidence type="ECO:0000256" key="1">
    <source>
        <dbReference type="ARBA" id="ARBA00005176"/>
    </source>
</evidence>
<dbReference type="EC" id="1.2.1.24" evidence="7"/>
<dbReference type="PANTHER" id="PTHR43353:SF5">
    <property type="entry name" value="SUCCINATE-SEMIALDEHYDE DEHYDROGENASE, MITOCHONDRIAL"/>
    <property type="match status" value="1"/>
</dbReference>
<evidence type="ECO:0000256" key="5">
    <source>
        <dbReference type="PROSITE-ProRule" id="PRU10007"/>
    </source>
</evidence>
<dbReference type="GO" id="GO:0004777">
    <property type="term" value="F:succinate-semialdehyde dehydrogenase (NAD+) activity"/>
    <property type="evidence" value="ECO:0007669"/>
    <property type="project" value="UniProtKB-UniRule"/>
</dbReference>
<dbReference type="InterPro" id="IPR029510">
    <property type="entry name" value="Ald_DH_CS_GLU"/>
</dbReference>
<protein>
    <recommendedName>
        <fullName evidence="7">Succinate-semialdehyde dehydrogenase</fullName>
        <ecNumber evidence="7">1.2.1.24</ecNumber>
    </recommendedName>
</protein>
<dbReference type="FunFam" id="3.40.605.10:FF:000005">
    <property type="entry name" value="Succinate-semialdehyde dehydrogenase I"/>
    <property type="match status" value="1"/>
</dbReference>
<comment type="pathway">
    <text evidence="1 7">Amino-acid degradation; 4-aminobutanoate degradation.</text>
</comment>
<accession>A0A8T0HY23</accession>
<dbReference type="EMBL" id="CM026426">
    <property type="protein sequence ID" value="KAG0575268.1"/>
    <property type="molecule type" value="Genomic_DNA"/>
</dbReference>
<evidence type="ECO:0000256" key="4">
    <source>
        <dbReference type="ARBA" id="ARBA00052498"/>
    </source>
</evidence>
<evidence type="ECO:0000256" key="6">
    <source>
        <dbReference type="RuleBase" id="RU003345"/>
    </source>
</evidence>
<dbReference type="Gene3D" id="3.40.605.10">
    <property type="entry name" value="Aldehyde Dehydrogenase, Chain A, domain 1"/>
    <property type="match status" value="1"/>
</dbReference>
<dbReference type="InterPro" id="IPR016162">
    <property type="entry name" value="Ald_DH_N"/>
</dbReference>
<keyword evidence="10" id="KW-1185">Reference proteome</keyword>
<dbReference type="GO" id="GO:0005739">
    <property type="term" value="C:mitochondrion"/>
    <property type="evidence" value="ECO:0007669"/>
    <property type="project" value="UniProtKB-SubCell"/>
</dbReference>
<feature type="active site" evidence="5">
    <location>
        <position position="264"/>
    </location>
</feature>
<evidence type="ECO:0000313" key="9">
    <source>
        <dbReference type="EMBL" id="KAG0575268.1"/>
    </source>
</evidence>
<dbReference type="InterPro" id="IPR016160">
    <property type="entry name" value="Ald_DH_CS_CYS"/>
</dbReference>
<dbReference type="Gene3D" id="3.40.309.10">
    <property type="entry name" value="Aldehyde Dehydrogenase, Chain A, domain 2"/>
    <property type="match status" value="1"/>
</dbReference>
<dbReference type="InterPro" id="IPR016163">
    <property type="entry name" value="Ald_DH_C"/>
</dbReference>
<evidence type="ECO:0000259" key="8">
    <source>
        <dbReference type="Pfam" id="PF00171"/>
    </source>
</evidence>
<dbReference type="FunFam" id="3.40.605.10:FF:000026">
    <property type="entry name" value="Aldehyde dehydrogenase, putative"/>
    <property type="match status" value="1"/>
</dbReference>
<evidence type="ECO:0000256" key="7">
    <source>
        <dbReference type="RuleBase" id="RU365091"/>
    </source>
</evidence>
<keyword evidence="3 6" id="KW-0560">Oxidoreductase</keyword>
<comment type="subcellular location">
    <subcellularLocation>
        <location evidence="7">Mitochondrion</location>
    </subcellularLocation>
</comment>
<dbReference type="AlphaFoldDB" id="A0A8T0HY23"/>
<dbReference type="FunFam" id="3.40.309.10:FF:000004">
    <property type="entry name" value="Succinate-semialdehyde dehydrogenase I"/>
    <property type="match status" value="1"/>
</dbReference>
<evidence type="ECO:0000256" key="3">
    <source>
        <dbReference type="ARBA" id="ARBA00023002"/>
    </source>
</evidence>
<name>A0A8T0HY23_CERPU</name>
<dbReference type="PROSITE" id="PS00687">
    <property type="entry name" value="ALDEHYDE_DEHYDR_GLU"/>
    <property type="match status" value="1"/>
</dbReference>
<comment type="subunit">
    <text evidence="7">Homotetramer.</text>
</comment>
<comment type="caution">
    <text evidence="9">The sequence shown here is derived from an EMBL/GenBank/DDBJ whole genome shotgun (WGS) entry which is preliminary data.</text>
</comment>